<accession>X1U1B3</accession>
<reference evidence="3" key="1">
    <citation type="journal article" date="2014" name="Front. Microbiol.">
        <title>High frequency of phylogenetically diverse reductive dehalogenase-homologous genes in deep subseafloor sedimentary metagenomes.</title>
        <authorList>
            <person name="Kawai M."/>
            <person name="Futagami T."/>
            <person name="Toyoda A."/>
            <person name="Takaki Y."/>
            <person name="Nishi S."/>
            <person name="Hori S."/>
            <person name="Arai W."/>
            <person name="Tsubouchi T."/>
            <person name="Morono Y."/>
            <person name="Uchiyama I."/>
            <person name="Ito T."/>
            <person name="Fujiyama A."/>
            <person name="Inagaki F."/>
            <person name="Takami H."/>
        </authorList>
    </citation>
    <scope>NUCLEOTIDE SEQUENCE</scope>
    <source>
        <strain evidence="3">Expedition CK06-06</strain>
    </source>
</reference>
<dbReference type="Pfam" id="PF00589">
    <property type="entry name" value="Phage_integrase"/>
    <property type="match status" value="1"/>
</dbReference>
<feature type="domain" description="Tyr recombinase" evidence="2">
    <location>
        <begin position="4"/>
        <end position="60"/>
    </location>
</feature>
<feature type="non-terminal residue" evidence="3">
    <location>
        <position position="60"/>
    </location>
</feature>
<dbReference type="AlphaFoldDB" id="X1U1B3"/>
<sequence>MKRVIEIFRTREELDKLVNLPNPKYKSGVRNRAILAVLCYAGLRVSELLNLKLSDIKNKD</sequence>
<protein>
    <recommendedName>
        <fullName evidence="2">Tyr recombinase domain-containing protein</fullName>
    </recommendedName>
</protein>
<dbReference type="EMBL" id="BARW01024920">
    <property type="protein sequence ID" value="GAI97416.1"/>
    <property type="molecule type" value="Genomic_DNA"/>
</dbReference>
<dbReference type="GO" id="GO:0003677">
    <property type="term" value="F:DNA binding"/>
    <property type="evidence" value="ECO:0007669"/>
    <property type="project" value="InterPro"/>
</dbReference>
<organism evidence="3">
    <name type="scientific">marine sediment metagenome</name>
    <dbReference type="NCBI Taxonomy" id="412755"/>
    <lineage>
        <taxon>unclassified sequences</taxon>
        <taxon>metagenomes</taxon>
        <taxon>ecological metagenomes</taxon>
    </lineage>
</organism>
<dbReference type="GO" id="GO:0006310">
    <property type="term" value="P:DNA recombination"/>
    <property type="evidence" value="ECO:0007669"/>
    <property type="project" value="UniProtKB-KW"/>
</dbReference>
<keyword evidence="1" id="KW-0233">DNA recombination</keyword>
<dbReference type="SUPFAM" id="SSF56349">
    <property type="entry name" value="DNA breaking-rejoining enzymes"/>
    <property type="match status" value="1"/>
</dbReference>
<dbReference type="InterPro" id="IPR013762">
    <property type="entry name" value="Integrase-like_cat_sf"/>
</dbReference>
<dbReference type="GO" id="GO:0015074">
    <property type="term" value="P:DNA integration"/>
    <property type="evidence" value="ECO:0007669"/>
    <property type="project" value="InterPro"/>
</dbReference>
<dbReference type="PROSITE" id="PS51898">
    <property type="entry name" value="TYR_RECOMBINASE"/>
    <property type="match status" value="1"/>
</dbReference>
<gene>
    <name evidence="3" type="ORF">S12H4_40972</name>
</gene>
<dbReference type="Gene3D" id="1.10.443.10">
    <property type="entry name" value="Intergrase catalytic core"/>
    <property type="match status" value="1"/>
</dbReference>
<proteinExistence type="predicted"/>
<dbReference type="InterPro" id="IPR002104">
    <property type="entry name" value="Integrase_catalytic"/>
</dbReference>
<name>X1U1B3_9ZZZZ</name>
<evidence type="ECO:0000256" key="1">
    <source>
        <dbReference type="ARBA" id="ARBA00023172"/>
    </source>
</evidence>
<dbReference type="InterPro" id="IPR011010">
    <property type="entry name" value="DNA_brk_join_enz"/>
</dbReference>
<evidence type="ECO:0000259" key="2">
    <source>
        <dbReference type="PROSITE" id="PS51898"/>
    </source>
</evidence>
<comment type="caution">
    <text evidence="3">The sequence shown here is derived from an EMBL/GenBank/DDBJ whole genome shotgun (WGS) entry which is preliminary data.</text>
</comment>
<evidence type="ECO:0000313" key="3">
    <source>
        <dbReference type="EMBL" id="GAI97416.1"/>
    </source>
</evidence>